<dbReference type="GO" id="GO:0016740">
    <property type="term" value="F:transferase activity"/>
    <property type="evidence" value="ECO:0007669"/>
    <property type="project" value="UniProtKB-KW"/>
</dbReference>
<gene>
    <name evidence="2" type="ORF">E4K62_02375</name>
</gene>
<dbReference type="EMBL" id="CP038266">
    <property type="protein sequence ID" value="QBR87643.1"/>
    <property type="molecule type" value="Genomic_DNA"/>
</dbReference>
<proteinExistence type="predicted"/>
<dbReference type="InterPro" id="IPR029043">
    <property type="entry name" value="GcvT/YgfZ_C"/>
</dbReference>
<dbReference type="RefSeq" id="WP_135063205.1">
    <property type="nucleotide sequence ID" value="NZ_CP038266.1"/>
</dbReference>
<dbReference type="Gene3D" id="3.30.1360.120">
    <property type="entry name" value="Probable tRNA modification gtpase trme, domain 1"/>
    <property type="match status" value="1"/>
</dbReference>
<sequence>MAGRSYGHVQGGTEVPNNLEEAIAAAGSPVKLLWESQTPPAVVPRVVQEFRNWRDEQLAWRRTAVLFDQSHHMADLNIKGPDALKLIRDLAVNSVENFPVDMAKQFVAVNHDGYVIGDNILFHLDDDEYQAVGIPPSINWLHYHAVTGGYDVEIWRDDNSLVRQGDPVVYRYQVQGPGALDVIERATGAQPPKLRFFGMTRFTIGGKEVRALRHGMAGEPGFEMWGPWEDHEAVHSALLEAGKEFDLVEVGGRAYHTNALESGWLPRPLPAIYTDERLADYRRWLTANAYETISPLGGSFYSPDIQDYYVTPEELDYGRIVAFDHDFIGREALERRAAEGSDSARRKVTLVWNGDDVEKAVGSMFHEGPGAKYFNLPMALYDTFHFDRVEADGRVVGLSTWTGYSANERAILSLAVVEPEFAEPGTEVEVVWGEDTPSSKLQVEDHVQVKIRATVQPAPLTEKARTTYRASVPA</sequence>
<dbReference type="SUPFAM" id="SSF101790">
    <property type="entry name" value="Aminomethyltransferase beta-barrel domain"/>
    <property type="match status" value="1"/>
</dbReference>
<keyword evidence="3" id="KW-1185">Reference proteome</keyword>
<evidence type="ECO:0000259" key="1">
    <source>
        <dbReference type="Pfam" id="PF01571"/>
    </source>
</evidence>
<dbReference type="InterPro" id="IPR028896">
    <property type="entry name" value="GcvT/YgfZ/DmdA"/>
</dbReference>
<organism evidence="2 3">
    <name type="scientific">Microbacterium wangchenii</name>
    <dbReference type="NCBI Taxonomy" id="2541726"/>
    <lineage>
        <taxon>Bacteria</taxon>
        <taxon>Bacillati</taxon>
        <taxon>Actinomycetota</taxon>
        <taxon>Actinomycetes</taxon>
        <taxon>Micrococcales</taxon>
        <taxon>Microbacteriaceae</taxon>
        <taxon>Microbacterium</taxon>
    </lineage>
</organism>
<evidence type="ECO:0000313" key="3">
    <source>
        <dbReference type="Proteomes" id="UP000295748"/>
    </source>
</evidence>
<accession>A0ABX5SR42</accession>
<dbReference type="Proteomes" id="UP000295748">
    <property type="component" value="Chromosome"/>
</dbReference>
<dbReference type="PIRSF" id="PIRSF006487">
    <property type="entry name" value="GcvT"/>
    <property type="match status" value="1"/>
</dbReference>
<dbReference type="InterPro" id="IPR027266">
    <property type="entry name" value="TrmE/GcvT-like"/>
</dbReference>
<name>A0ABX5SR42_9MICO</name>
<reference evidence="2 3" key="1">
    <citation type="submission" date="2019-03" db="EMBL/GenBank/DDBJ databases">
        <authorList>
            <person name="Dong K."/>
        </authorList>
    </citation>
    <scope>NUCLEOTIDE SEQUENCE [LARGE SCALE GENOMIC DNA]</scope>
    <source>
        <strain evidence="3">dk512</strain>
    </source>
</reference>
<keyword evidence="2" id="KW-0808">Transferase</keyword>
<dbReference type="SUPFAM" id="SSF103025">
    <property type="entry name" value="Folate-binding domain"/>
    <property type="match status" value="1"/>
</dbReference>
<evidence type="ECO:0000313" key="2">
    <source>
        <dbReference type="EMBL" id="QBR87643.1"/>
    </source>
</evidence>
<protein>
    <submittedName>
        <fullName evidence="2">Aminomethyl transferase family protein</fullName>
    </submittedName>
</protein>
<dbReference type="Pfam" id="PF01571">
    <property type="entry name" value="GCV_T"/>
    <property type="match status" value="1"/>
</dbReference>
<dbReference type="InterPro" id="IPR006222">
    <property type="entry name" value="GCVT_N"/>
</dbReference>
<feature type="domain" description="GCVT N-terminal" evidence="1">
    <location>
        <begin position="49"/>
        <end position="264"/>
    </location>
</feature>
<dbReference type="PANTHER" id="PTHR43757:SF2">
    <property type="entry name" value="AMINOMETHYLTRANSFERASE, MITOCHONDRIAL"/>
    <property type="match status" value="1"/>
</dbReference>
<dbReference type="PANTHER" id="PTHR43757">
    <property type="entry name" value="AMINOMETHYLTRANSFERASE"/>
    <property type="match status" value="1"/>
</dbReference>